<dbReference type="InterPro" id="IPR036869">
    <property type="entry name" value="J_dom_sf"/>
</dbReference>
<dbReference type="SUPFAM" id="SSF51064">
    <property type="entry name" value="Head domain of nucleotide exchange factor GrpE"/>
    <property type="match status" value="1"/>
</dbReference>
<evidence type="ECO:0000256" key="8">
    <source>
        <dbReference type="ARBA" id="ARBA00023016"/>
    </source>
</evidence>
<accession>A0A0J9TNH7</accession>
<evidence type="ECO:0000256" key="9">
    <source>
        <dbReference type="ARBA" id="ARBA00023186"/>
    </source>
</evidence>
<dbReference type="HAMAP" id="MF_01151">
    <property type="entry name" value="GrpE"/>
    <property type="match status" value="1"/>
</dbReference>
<dbReference type="GO" id="GO:0008270">
    <property type="term" value="F:zinc ion binding"/>
    <property type="evidence" value="ECO:0007669"/>
    <property type="project" value="UniProtKB-KW"/>
</dbReference>
<reference evidence="14 15" key="1">
    <citation type="submission" date="2011-09" db="EMBL/GenBank/DDBJ databases">
        <title>The Genome Sequence of Plasmodium vivax North Korean.</title>
        <authorList>
            <consortium name="The Broad Institute Genome Sequencing Platform"/>
            <consortium name="The Broad Institute Genome Sequencing Center for Infectious Disease"/>
            <person name="Neafsey D."/>
            <person name="Carlton J."/>
            <person name="Barnwell J."/>
            <person name="Collins W."/>
            <person name="Escalante A."/>
            <person name="Mullikin J."/>
            <person name="Saul A."/>
            <person name="Guigo R."/>
            <person name="Camara F."/>
            <person name="Young S.K."/>
            <person name="Zeng Q."/>
            <person name="Gargeya S."/>
            <person name="Fitzgerald M."/>
            <person name="Haas B."/>
            <person name="Abouelleil A."/>
            <person name="Alvarado L."/>
            <person name="Arachchi H.M."/>
            <person name="Berlin A."/>
            <person name="Brown A."/>
            <person name="Chapman S.B."/>
            <person name="Chen Z."/>
            <person name="Dunbar C."/>
            <person name="Freedman E."/>
            <person name="Gearin G."/>
            <person name="Gellesch M."/>
            <person name="Goldberg J."/>
            <person name="Griggs A."/>
            <person name="Gujja S."/>
            <person name="Heiman D."/>
            <person name="Howarth C."/>
            <person name="Larson L."/>
            <person name="Lui A."/>
            <person name="MacDonald P.J.P."/>
            <person name="Montmayeur A."/>
            <person name="Murphy C."/>
            <person name="Neiman D."/>
            <person name="Pearson M."/>
            <person name="Priest M."/>
            <person name="Roberts A."/>
            <person name="Saif S."/>
            <person name="Shea T."/>
            <person name="Shenoy N."/>
            <person name="Sisk P."/>
            <person name="Stolte C."/>
            <person name="Sykes S."/>
            <person name="Wortman J."/>
            <person name="Nusbaum C."/>
            <person name="Birren B."/>
        </authorList>
    </citation>
    <scope>NUCLEOTIDE SEQUENCE [LARGE SCALE GENOMIC DNA]</scope>
    <source>
        <strain evidence="14 15">North Korean</strain>
    </source>
</reference>
<keyword evidence="9" id="KW-0143">Chaperone</keyword>
<dbReference type="Pfam" id="PF01025">
    <property type="entry name" value="GrpE"/>
    <property type="match status" value="1"/>
</dbReference>
<dbReference type="GO" id="GO:0051087">
    <property type="term" value="F:protein-folding chaperone binding"/>
    <property type="evidence" value="ECO:0007669"/>
    <property type="project" value="InterPro"/>
</dbReference>
<feature type="zinc finger region" description="CR-type" evidence="10">
    <location>
        <begin position="134"/>
        <end position="218"/>
    </location>
</feature>
<dbReference type="InterPro" id="IPR008971">
    <property type="entry name" value="HSP40/DnaJ_pept-bd"/>
</dbReference>
<dbReference type="GO" id="GO:0000774">
    <property type="term" value="F:adenyl-nucleotide exchange factor activity"/>
    <property type="evidence" value="ECO:0007669"/>
    <property type="project" value="InterPro"/>
</dbReference>
<protein>
    <submittedName>
        <fullName evidence="14">Uncharacterized protein</fullName>
    </submittedName>
</protein>
<keyword evidence="3" id="KW-0235">DNA replication</keyword>
<dbReference type="InterPro" id="IPR012724">
    <property type="entry name" value="DnaJ"/>
</dbReference>
<gene>
    <name evidence="14" type="ORF">PVNG_02440</name>
</gene>
<dbReference type="GO" id="GO:0009408">
    <property type="term" value="P:response to heat"/>
    <property type="evidence" value="ECO:0007669"/>
    <property type="project" value="InterPro"/>
</dbReference>
<evidence type="ECO:0000256" key="2">
    <source>
        <dbReference type="ARBA" id="ARBA00022490"/>
    </source>
</evidence>
<dbReference type="CDD" id="cd10719">
    <property type="entry name" value="DnaJ_zf"/>
    <property type="match status" value="1"/>
</dbReference>
<dbReference type="InterPro" id="IPR036410">
    <property type="entry name" value="HSP_DnaJ_Cys-rich_dom_sf"/>
</dbReference>
<keyword evidence="6 10" id="KW-0863">Zinc-finger</keyword>
<dbReference type="EMBL" id="KQ235637">
    <property type="protein sequence ID" value="KMZ96302.1"/>
    <property type="molecule type" value="Genomic_DNA"/>
</dbReference>
<evidence type="ECO:0000256" key="10">
    <source>
        <dbReference type="PROSITE-ProRule" id="PRU00546"/>
    </source>
</evidence>
<evidence type="ECO:0000256" key="6">
    <source>
        <dbReference type="ARBA" id="ARBA00022771"/>
    </source>
</evidence>
<evidence type="ECO:0000313" key="15">
    <source>
        <dbReference type="Proteomes" id="UP000053239"/>
    </source>
</evidence>
<dbReference type="PROSITE" id="PS00636">
    <property type="entry name" value="DNAJ_1"/>
    <property type="match status" value="1"/>
</dbReference>
<dbReference type="AlphaFoldDB" id="A0A0J9TNH7"/>
<evidence type="ECO:0000313" key="14">
    <source>
        <dbReference type="EMBL" id="KMZ96302.1"/>
    </source>
</evidence>
<feature type="coiled-coil region" evidence="11">
    <location>
        <begin position="341"/>
        <end position="394"/>
    </location>
</feature>
<dbReference type="FunFam" id="1.10.287.110:FF:000034">
    <property type="entry name" value="Chaperone protein DnaJ"/>
    <property type="match status" value="1"/>
</dbReference>
<dbReference type="InterPro" id="IPR001623">
    <property type="entry name" value="DnaJ_domain"/>
</dbReference>
<dbReference type="PROSITE" id="PS50076">
    <property type="entry name" value="DNAJ_2"/>
    <property type="match status" value="1"/>
</dbReference>
<dbReference type="Pfam" id="PF00226">
    <property type="entry name" value="DnaJ"/>
    <property type="match status" value="1"/>
</dbReference>
<feature type="domain" description="J" evidence="12">
    <location>
        <begin position="4"/>
        <end position="68"/>
    </location>
</feature>
<keyword evidence="7 10" id="KW-0862">Zinc</keyword>
<dbReference type="InterPro" id="IPR018253">
    <property type="entry name" value="DnaJ_domain_CS"/>
</dbReference>
<dbReference type="InterPro" id="IPR002939">
    <property type="entry name" value="DnaJ_C"/>
</dbReference>
<evidence type="ECO:0000256" key="7">
    <source>
        <dbReference type="ARBA" id="ARBA00022833"/>
    </source>
</evidence>
<feature type="domain" description="CR-type" evidence="13">
    <location>
        <begin position="134"/>
        <end position="218"/>
    </location>
</feature>
<dbReference type="Gene3D" id="1.10.287.110">
    <property type="entry name" value="DnaJ domain"/>
    <property type="match status" value="1"/>
</dbReference>
<dbReference type="PRINTS" id="PR00625">
    <property type="entry name" value="JDOMAIN"/>
</dbReference>
<dbReference type="SMART" id="SM00271">
    <property type="entry name" value="DnaJ"/>
    <property type="match status" value="1"/>
</dbReference>
<sequence length="518" mass="58974">MGKDYYKILGIDNNASQEEIKKAYRKLAKQYHPDLNKSPDAEEQFKKVNEAYEVLSDPEKRSQYDRYGSAAFDGGGGQQGFHASGNPFDIFNDFFSRDEDGFFSGFSSHNMRREERSYREEKLISISFLDSVRGCEYELSYKSRQKCSECKGTKAYQGDSRYIYNCSVCGGTGYEIIRTKSMLGIFEQKRRCRYCDGAGEKITRDCTSCRKRGYVIENKKTKIKIPGGVKDGDSLVFNDSQSYDNQKIFLKLNVGSSKIFERKGEDLYTKAFISPFVSVLGGSIEIPTPYGIKNVKIPAGTGTGTPLKLKEMGVSRGKKGTGNLFIKLEIASIKLSSLDGEKIKSIRIEELEKKLKIYEEREKTIKDELNEKFLSTIQKKSEEATKLIEIKEKELREKYSKDFEDQKKFLYESQLSELVRIVSMLEGVINAPSQSKEVQSYIFGFKMFLSQFEALFSSFNIETIVPEEGEEFNSEIMESLETIQTNDNNKKGKITKVIGKGYRLNGRIIKLAQVHVGI</sequence>
<dbReference type="InterPro" id="IPR009012">
    <property type="entry name" value="GrpE_head"/>
</dbReference>
<keyword evidence="4 10" id="KW-0479">Metal-binding</keyword>
<dbReference type="PROSITE" id="PS51188">
    <property type="entry name" value="ZF_CR"/>
    <property type="match status" value="1"/>
</dbReference>
<dbReference type="Proteomes" id="UP000053239">
    <property type="component" value="Unassembled WGS sequence"/>
</dbReference>
<dbReference type="SUPFAM" id="SSF58014">
    <property type="entry name" value="Coiled-coil domain of nucleotide exchange factor GrpE"/>
    <property type="match status" value="1"/>
</dbReference>
<dbReference type="SUPFAM" id="SSF49493">
    <property type="entry name" value="HSP40/DnaJ peptide-binding domain"/>
    <property type="match status" value="1"/>
</dbReference>
<dbReference type="CDD" id="cd10747">
    <property type="entry name" value="DnaJ_C"/>
    <property type="match status" value="1"/>
</dbReference>
<evidence type="ECO:0000256" key="11">
    <source>
        <dbReference type="SAM" id="Coils"/>
    </source>
</evidence>
<dbReference type="GO" id="GO:0005524">
    <property type="term" value="F:ATP binding"/>
    <property type="evidence" value="ECO:0007669"/>
    <property type="project" value="InterPro"/>
</dbReference>
<evidence type="ECO:0000259" key="12">
    <source>
        <dbReference type="PROSITE" id="PS50076"/>
    </source>
</evidence>
<dbReference type="Pfam" id="PF01556">
    <property type="entry name" value="DnaJ_C"/>
    <property type="match status" value="1"/>
</dbReference>
<dbReference type="SUPFAM" id="SSF46565">
    <property type="entry name" value="Chaperone J-domain"/>
    <property type="match status" value="1"/>
</dbReference>
<dbReference type="Gene3D" id="2.10.230.10">
    <property type="entry name" value="Heat shock protein DnaJ, cysteine-rich domain"/>
    <property type="match status" value="1"/>
</dbReference>
<keyword evidence="5" id="KW-0677">Repeat</keyword>
<evidence type="ECO:0000256" key="3">
    <source>
        <dbReference type="ARBA" id="ARBA00022705"/>
    </source>
</evidence>
<keyword evidence="11" id="KW-0175">Coiled coil</keyword>
<evidence type="ECO:0000259" key="13">
    <source>
        <dbReference type="PROSITE" id="PS51188"/>
    </source>
</evidence>
<dbReference type="GO" id="GO:0006260">
    <property type="term" value="P:DNA replication"/>
    <property type="evidence" value="ECO:0007669"/>
    <property type="project" value="UniProtKB-KW"/>
</dbReference>
<name>A0A0J9TNH7_PLAVI</name>
<dbReference type="InterPro" id="IPR013805">
    <property type="entry name" value="GrpE_CC"/>
</dbReference>
<dbReference type="Gene3D" id="2.60.260.20">
    <property type="entry name" value="Urease metallochaperone UreE, N-terminal domain"/>
    <property type="match status" value="2"/>
</dbReference>
<dbReference type="GO" id="GO:0051082">
    <property type="term" value="F:unfolded protein binding"/>
    <property type="evidence" value="ECO:0007669"/>
    <property type="project" value="InterPro"/>
</dbReference>
<dbReference type="GO" id="GO:0042803">
    <property type="term" value="F:protein homodimerization activity"/>
    <property type="evidence" value="ECO:0007669"/>
    <property type="project" value="InterPro"/>
</dbReference>
<keyword evidence="2" id="KW-0963">Cytoplasm</keyword>
<dbReference type="CDD" id="cd06257">
    <property type="entry name" value="DnaJ"/>
    <property type="match status" value="1"/>
</dbReference>
<dbReference type="PANTHER" id="PTHR43096">
    <property type="entry name" value="DNAJ HOMOLOG 1, MITOCHONDRIAL-RELATED"/>
    <property type="match status" value="1"/>
</dbReference>
<dbReference type="SUPFAM" id="SSF57938">
    <property type="entry name" value="DnaJ/Hsp40 cysteine-rich domain"/>
    <property type="match status" value="1"/>
</dbReference>
<dbReference type="Pfam" id="PF00684">
    <property type="entry name" value="DnaJ_CXXCXGXG"/>
    <property type="match status" value="1"/>
</dbReference>
<dbReference type="GO" id="GO:0042026">
    <property type="term" value="P:protein refolding"/>
    <property type="evidence" value="ECO:0007669"/>
    <property type="project" value="TreeGrafter"/>
</dbReference>
<evidence type="ECO:0000256" key="1">
    <source>
        <dbReference type="ARBA" id="ARBA00009054"/>
    </source>
</evidence>
<keyword evidence="8" id="KW-0346">Stress response</keyword>
<dbReference type="HAMAP" id="MF_01152">
    <property type="entry name" value="DnaJ"/>
    <property type="match status" value="1"/>
</dbReference>
<dbReference type="InterPro" id="IPR001305">
    <property type="entry name" value="HSP_DnaJ_Cys-rich_dom"/>
</dbReference>
<dbReference type="Gene3D" id="2.30.22.10">
    <property type="entry name" value="Head domain of nucleotide exchange factor GrpE"/>
    <property type="match status" value="1"/>
</dbReference>
<dbReference type="PANTHER" id="PTHR43096:SF48">
    <property type="entry name" value="CHAPERONE PROTEIN DNAJ"/>
    <property type="match status" value="1"/>
</dbReference>
<proteinExistence type="inferred from homology"/>
<evidence type="ECO:0000256" key="5">
    <source>
        <dbReference type="ARBA" id="ARBA00022737"/>
    </source>
</evidence>
<dbReference type="GO" id="GO:0005737">
    <property type="term" value="C:cytoplasm"/>
    <property type="evidence" value="ECO:0007669"/>
    <property type="project" value="TreeGrafter"/>
</dbReference>
<organism evidence="14 15">
    <name type="scientific">Plasmodium vivax North Korean</name>
    <dbReference type="NCBI Taxonomy" id="1035514"/>
    <lineage>
        <taxon>Eukaryota</taxon>
        <taxon>Sar</taxon>
        <taxon>Alveolata</taxon>
        <taxon>Apicomplexa</taxon>
        <taxon>Aconoidasida</taxon>
        <taxon>Haemosporida</taxon>
        <taxon>Plasmodiidae</taxon>
        <taxon>Plasmodium</taxon>
        <taxon>Plasmodium (Plasmodium)</taxon>
    </lineage>
</organism>
<evidence type="ECO:0000256" key="4">
    <source>
        <dbReference type="ARBA" id="ARBA00022723"/>
    </source>
</evidence>
<dbReference type="GO" id="GO:0031072">
    <property type="term" value="F:heat shock protein binding"/>
    <property type="evidence" value="ECO:0007669"/>
    <property type="project" value="InterPro"/>
</dbReference>
<comment type="similarity">
    <text evidence="1">Belongs to the GrpE family.</text>
</comment>
<dbReference type="InterPro" id="IPR000740">
    <property type="entry name" value="GrpE"/>
</dbReference>